<evidence type="ECO:0000256" key="1">
    <source>
        <dbReference type="SAM" id="Phobius"/>
    </source>
</evidence>
<dbReference type="Proteomes" id="UP000509301">
    <property type="component" value="Chromosome"/>
</dbReference>
<feature type="transmembrane region" description="Helical" evidence="1">
    <location>
        <begin position="316"/>
        <end position="335"/>
    </location>
</feature>
<feature type="transmembrane region" description="Helical" evidence="1">
    <location>
        <begin position="41"/>
        <end position="64"/>
    </location>
</feature>
<feature type="transmembrane region" description="Helical" evidence="1">
    <location>
        <begin position="236"/>
        <end position="254"/>
    </location>
</feature>
<dbReference type="GeneID" id="55641797"/>
<feature type="transmembrane region" description="Helical" evidence="1">
    <location>
        <begin position="123"/>
        <end position="141"/>
    </location>
</feature>
<evidence type="ECO:0000313" key="2">
    <source>
        <dbReference type="EMBL" id="QKR00252.1"/>
    </source>
</evidence>
<dbReference type="InterPro" id="IPR036259">
    <property type="entry name" value="MFS_trans_sf"/>
</dbReference>
<keyword evidence="1" id="KW-1133">Transmembrane helix</keyword>
<feature type="transmembrane region" description="Helical" evidence="1">
    <location>
        <begin position="215"/>
        <end position="231"/>
    </location>
</feature>
<dbReference type="RefSeq" id="WP_174631051.1">
    <property type="nucleotide sequence ID" value="NZ_CP049074.1"/>
</dbReference>
<proteinExistence type="predicted"/>
<reference evidence="2 3" key="1">
    <citation type="submission" date="2020-02" db="EMBL/GenBank/DDBJ databases">
        <title>Comparative genome analysis reveals the metabolism and evolution of the thermophilic archaeal genus Metallosphaera.</title>
        <authorList>
            <person name="Jiang C."/>
        </authorList>
    </citation>
    <scope>NUCLEOTIDE SEQUENCE [LARGE SCALE GENOMIC DNA]</scope>
    <source>
        <strain evidence="2 3">Ric-A</strain>
    </source>
</reference>
<dbReference type="SUPFAM" id="SSF103473">
    <property type="entry name" value="MFS general substrate transporter"/>
    <property type="match status" value="1"/>
</dbReference>
<dbReference type="KEGG" id="mten:GWK48_07570"/>
<sequence length="344" mass="37066">MSKQTSMTSNVLLPIIGFSLSSYTVMNFIFYLNYLNYNNPLSYILIGAPFIGRIFTPITYNLLYRFGTNRLMFGTLGLLGSVNLVESFTGNFDVLLALRVISGILFGLTTSESMRLASESGSNVVVGLTMGGWALGWVLSAVSDSLLGKYMLLPSSALLASFLFVGRAENRVAVKGSRIALSAKALLVFLLGLEPAYILQVIPSILGSESVMETIASYSVSFLAYIGMSFVRRIRYVALFVLPLVGGLGFVAFISSYPWLLAAFTVLGLGINAVLPIMVRSMGVEPRKIGPSMNLASISGFLIPVLVGLGNVRINSALLTLLMLTVLSSIVFIELRDNSKVSGK</sequence>
<evidence type="ECO:0000313" key="3">
    <source>
        <dbReference type="Proteomes" id="UP000509301"/>
    </source>
</evidence>
<dbReference type="OrthoDB" id="37025at2157"/>
<feature type="transmembrane region" description="Helical" evidence="1">
    <location>
        <begin position="12"/>
        <end position="35"/>
    </location>
</feature>
<gene>
    <name evidence="2" type="ORF">GWK48_07570</name>
</gene>
<feature type="transmembrane region" description="Helical" evidence="1">
    <location>
        <begin position="291"/>
        <end position="310"/>
    </location>
</feature>
<dbReference type="EMBL" id="CP049074">
    <property type="protein sequence ID" value="QKR00252.1"/>
    <property type="molecule type" value="Genomic_DNA"/>
</dbReference>
<organism evidence="2 3">
    <name type="scientific">Metallosphaera tengchongensis</name>
    <dbReference type="NCBI Taxonomy" id="1532350"/>
    <lineage>
        <taxon>Archaea</taxon>
        <taxon>Thermoproteota</taxon>
        <taxon>Thermoprotei</taxon>
        <taxon>Sulfolobales</taxon>
        <taxon>Sulfolobaceae</taxon>
        <taxon>Metallosphaera</taxon>
    </lineage>
</organism>
<keyword evidence="1" id="KW-0472">Membrane</keyword>
<protein>
    <submittedName>
        <fullName evidence="2">Transporter</fullName>
    </submittedName>
</protein>
<accession>A0A6N0NU65</accession>
<dbReference type="AlphaFoldDB" id="A0A6N0NU65"/>
<name>A0A6N0NU65_9CREN</name>
<feature type="transmembrane region" description="Helical" evidence="1">
    <location>
        <begin position="185"/>
        <end position="203"/>
    </location>
</feature>
<keyword evidence="3" id="KW-1185">Reference proteome</keyword>
<feature type="transmembrane region" description="Helical" evidence="1">
    <location>
        <begin position="147"/>
        <end position="165"/>
    </location>
</feature>
<keyword evidence="1" id="KW-0812">Transmembrane</keyword>
<feature type="transmembrane region" description="Helical" evidence="1">
    <location>
        <begin position="260"/>
        <end position="279"/>
    </location>
</feature>